<feature type="transmembrane region" description="Helical" evidence="7">
    <location>
        <begin position="242"/>
        <end position="263"/>
    </location>
</feature>
<keyword evidence="4 7" id="KW-0812">Transmembrane</keyword>
<name>A0A1I2VAT9_9BACL</name>
<dbReference type="PANTHER" id="PTHR32322">
    <property type="entry name" value="INNER MEMBRANE TRANSPORTER"/>
    <property type="match status" value="1"/>
</dbReference>
<feature type="domain" description="EamA" evidence="8">
    <location>
        <begin position="184"/>
        <end position="313"/>
    </location>
</feature>
<evidence type="ECO:0000256" key="6">
    <source>
        <dbReference type="ARBA" id="ARBA00023136"/>
    </source>
</evidence>
<sequence>MCSFPLFLMKKDSKTRPWDRRSTGGGTILVKKYQAVSFLVLANLFWAGNYVFGKYVVSEMTPIQMTFVRWLIAVLILFPLAHVIEKPKWAQVWKRWKILLIMSLLGIVGYNVLLYEALRFTTSLNAALVNSMNPAMIVIFAVWFLKEKIALANSLGLAISLVGVLLVLTRGALLQVFSIHYNHGDLLMLLAITAWTFYTLIGKKLGDIPPIAATAVSATLGLLVLLPFFITSGFSYRLSGMATMGILYIALFPSVFSFVFWNYAVRAVGASQSGVYLNLLAVFTALISLALGNPITLPQILGGALVIAGVYLTKQRTVAKIETQVSG</sequence>
<feature type="transmembrane region" description="Helical" evidence="7">
    <location>
        <begin position="67"/>
        <end position="84"/>
    </location>
</feature>
<feature type="domain" description="EamA" evidence="8">
    <location>
        <begin position="36"/>
        <end position="168"/>
    </location>
</feature>
<proteinExistence type="inferred from homology"/>
<dbReference type="Proteomes" id="UP000198752">
    <property type="component" value="Unassembled WGS sequence"/>
</dbReference>
<keyword evidence="10" id="KW-1185">Reference proteome</keyword>
<protein>
    <submittedName>
        <fullName evidence="9">Permease of the drug/metabolite transporter (DMT) superfamily</fullName>
    </submittedName>
</protein>
<feature type="transmembrane region" description="Helical" evidence="7">
    <location>
        <begin position="96"/>
        <end position="115"/>
    </location>
</feature>
<feature type="transmembrane region" description="Helical" evidence="7">
    <location>
        <begin position="208"/>
        <end position="230"/>
    </location>
</feature>
<feature type="transmembrane region" description="Helical" evidence="7">
    <location>
        <begin position="275"/>
        <end position="291"/>
    </location>
</feature>
<evidence type="ECO:0000256" key="4">
    <source>
        <dbReference type="ARBA" id="ARBA00022692"/>
    </source>
</evidence>
<feature type="transmembrane region" description="Helical" evidence="7">
    <location>
        <begin position="157"/>
        <end position="177"/>
    </location>
</feature>
<dbReference type="EMBL" id="FOOY01000025">
    <property type="protein sequence ID" value="SFG85287.1"/>
    <property type="molecule type" value="Genomic_DNA"/>
</dbReference>
<feature type="transmembrane region" description="Helical" evidence="7">
    <location>
        <begin position="127"/>
        <end position="145"/>
    </location>
</feature>
<keyword evidence="5 7" id="KW-1133">Transmembrane helix</keyword>
<evidence type="ECO:0000256" key="2">
    <source>
        <dbReference type="ARBA" id="ARBA00007362"/>
    </source>
</evidence>
<dbReference type="GO" id="GO:0005886">
    <property type="term" value="C:plasma membrane"/>
    <property type="evidence" value="ECO:0007669"/>
    <property type="project" value="UniProtKB-SubCell"/>
</dbReference>
<accession>A0A1I2VAT9</accession>
<evidence type="ECO:0000256" key="5">
    <source>
        <dbReference type="ARBA" id="ARBA00022989"/>
    </source>
</evidence>
<comment type="subcellular location">
    <subcellularLocation>
        <location evidence="1">Cell membrane</location>
        <topology evidence="1">Multi-pass membrane protein</topology>
    </subcellularLocation>
</comment>
<evidence type="ECO:0000256" key="1">
    <source>
        <dbReference type="ARBA" id="ARBA00004651"/>
    </source>
</evidence>
<feature type="transmembrane region" description="Helical" evidence="7">
    <location>
        <begin position="297"/>
        <end position="313"/>
    </location>
</feature>
<keyword evidence="6 7" id="KW-0472">Membrane</keyword>
<reference evidence="10" key="1">
    <citation type="submission" date="2016-10" db="EMBL/GenBank/DDBJ databases">
        <authorList>
            <person name="Varghese N."/>
            <person name="Submissions S."/>
        </authorList>
    </citation>
    <scope>NUCLEOTIDE SEQUENCE [LARGE SCALE GENOMIC DNA]</scope>
    <source>
        <strain evidence="10">ATCC 700379</strain>
    </source>
</reference>
<dbReference type="PANTHER" id="PTHR32322:SF18">
    <property type="entry name" value="S-ADENOSYLMETHIONINE_S-ADENOSYLHOMOCYSTEINE TRANSPORTER"/>
    <property type="match status" value="1"/>
</dbReference>
<keyword evidence="3" id="KW-1003">Cell membrane</keyword>
<feature type="transmembrane region" description="Helical" evidence="7">
    <location>
        <begin position="35"/>
        <end position="52"/>
    </location>
</feature>
<evidence type="ECO:0000256" key="7">
    <source>
        <dbReference type="SAM" id="Phobius"/>
    </source>
</evidence>
<evidence type="ECO:0000313" key="9">
    <source>
        <dbReference type="EMBL" id="SFG85287.1"/>
    </source>
</evidence>
<organism evidence="9 10">
    <name type="scientific">Sporolactobacillus nakayamae</name>
    <dbReference type="NCBI Taxonomy" id="269670"/>
    <lineage>
        <taxon>Bacteria</taxon>
        <taxon>Bacillati</taxon>
        <taxon>Bacillota</taxon>
        <taxon>Bacilli</taxon>
        <taxon>Bacillales</taxon>
        <taxon>Sporolactobacillaceae</taxon>
        <taxon>Sporolactobacillus</taxon>
    </lineage>
</organism>
<evidence type="ECO:0000313" key="10">
    <source>
        <dbReference type="Proteomes" id="UP000198752"/>
    </source>
</evidence>
<comment type="similarity">
    <text evidence="2">Belongs to the EamA transporter family.</text>
</comment>
<evidence type="ECO:0000259" key="8">
    <source>
        <dbReference type="Pfam" id="PF00892"/>
    </source>
</evidence>
<dbReference type="InterPro" id="IPR037185">
    <property type="entry name" value="EmrE-like"/>
</dbReference>
<dbReference type="InterPro" id="IPR000620">
    <property type="entry name" value="EamA_dom"/>
</dbReference>
<dbReference type="InterPro" id="IPR050638">
    <property type="entry name" value="AA-Vitamin_Transporters"/>
</dbReference>
<evidence type="ECO:0000256" key="3">
    <source>
        <dbReference type="ARBA" id="ARBA00022475"/>
    </source>
</evidence>
<feature type="transmembrane region" description="Helical" evidence="7">
    <location>
        <begin position="183"/>
        <end position="201"/>
    </location>
</feature>
<dbReference type="STRING" id="269670.SAMN02982927_02987"/>
<dbReference type="SUPFAM" id="SSF103481">
    <property type="entry name" value="Multidrug resistance efflux transporter EmrE"/>
    <property type="match status" value="2"/>
</dbReference>
<dbReference type="AlphaFoldDB" id="A0A1I2VAT9"/>
<dbReference type="Pfam" id="PF00892">
    <property type="entry name" value="EamA"/>
    <property type="match status" value="2"/>
</dbReference>
<gene>
    <name evidence="9" type="ORF">SAMN02982927_02987</name>
</gene>